<dbReference type="Proteomes" id="UP000823775">
    <property type="component" value="Unassembled WGS sequence"/>
</dbReference>
<feature type="region of interest" description="Disordered" evidence="1">
    <location>
        <begin position="41"/>
        <end position="116"/>
    </location>
</feature>
<organism evidence="2 3">
    <name type="scientific">Datura stramonium</name>
    <name type="common">Jimsonweed</name>
    <name type="synonym">Common thornapple</name>
    <dbReference type="NCBI Taxonomy" id="4076"/>
    <lineage>
        <taxon>Eukaryota</taxon>
        <taxon>Viridiplantae</taxon>
        <taxon>Streptophyta</taxon>
        <taxon>Embryophyta</taxon>
        <taxon>Tracheophyta</taxon>
        <taxon>Spermatophyta</taxon>
        <taxon>Magnoliopsida</taxon>
        <taxon>eudicotyledons</taxon>
        <taxon>Gunneridae</taxon>
        <taxon>Pentapetalae</taxon>
        <taxon>asterids</taxon>
        <taxon>lamiids</taxon>
        <taxon>Solanales</taxon>
        <taxon>Solanaceae</taxon>
        <taxon>Solanoideae</taxon>
        <taxon>Datureae</taxon>
        <taxon>Datura</taxon>
    </lineage>
</organism>
<dbReference type="EMBL" id="JACEIK010005402">
    <property type="protein sequence ID" value="MCE0481413.1"/>
    <property type="molecule type" value="Genomic_DNA"/>
</dbReference>
<sequence length="116" mass="12506">MMNEARAFQAAANLAEIWPFPINAWQSNPYGLSPNFSNANPMNDPMVLDHTTNHGGRKRREDDESAKGVSTSGNGMRNLIVRLKASGSNENRESGGDGEGNSGKSADQPAKPLNYT</sequence>
<evidence type="ECO:0000313" key="3">
    <source>
        <dbReference type="Proteomes" id="UP000823775"/>
    </source>
</evidence>
<name>A0ABS8VKT5_DATST</name>
<comment type="caution">
    <text evidence="2">The sequence shown here is derived from an EMBL/GenBank/DDBJ whole genome shotgun (WGS) entry which is preliminary data.</text>
</comment>
<proteinExistence type="predicted"/>
<gene>
    <name evidence="2" type="ORF">HAX54_039173</name>
</gene>
<keyword evidence="3" id="KW-1185">Reference proteome</keyword>
<accession>A0ABS8VKT5</accession>
<reference evidence="2 3" key="1">
    <citation type="journal article" date="2021" name="BMC Genomics">
        <title>Datura genome reveals duplications of psychoactive alkaloid biosynthetic genes and high mutation rate following tissue culture.</title>
        <authorList>
            <person name="Rajewski A."/>
            <person name="Carter-House D."/>
            <person name="Stajich J."/>
            <person name="Litt A."/>
        </authorList>
    </citation>
    <scope>NUCLEOTIDE SEQUENCE [LARGE SCALE GENOMIC DNA]</scope>
    <source>
        <strain evidence="2">AR-01</strain>
    </source>
</reference>
<protein>
    <submittedName>
        <fullName evidence="2">Uncharacterized protein</fullName>
    </submittedName>
</protein>
<evidence type="ECO:0000313" key="2">
    <source>
        <dbReference type="EMBL" id="MCE0481413.1"/>
    </source>
</evidence>
<evidence type="ECO:0000256" key="1">
    <source>
        <dbReference type="SAM" id="MobiDB-lite"/>
    </source>
</evidence>